<dbReference type="InterPro" id="IPR000595">
    <property type="entry name" value="cNMP-bd_dom"/>
</dbReference>
<dbReference type="InterPro" id="IPR014710">
    <property type="entry name" value="RmlC-like_jellyroll"/>
</dbReference>
<accession>A0A7W4VP47</accession>
<keyword evidence="2" id="KW-1133">Transmembrane helix</keyword>
<dbReference type="PROSITE" id="PS50042">
    <property type="entry name" value="CNMP_BINDING_3"/>
    <property type="match status" value="1"/>
</dbReference>
<proteinExistence type="predicted"/>
<dbReference type="PANTHER" id="PTHR24567">
    <property type="entry name" value="CRP FAMILY TRANSCRIPTIONAL REGULATORY PROTEIN"/>
    <property type="match status" value="1"/>
</dbReference>
<name>A0A7W4VP47_9HYPH</name>
<dbReference type="CDD" id="cd00038">
    <property type="entry name" value="CAP_ED"/>
    <property type="match status" value="1"/>
</dbReference>
<dbReference type="Gene3D" id="2.60.120.10">
    <property type="entry name" value="Jelly Rolls"/>
    <property type="match status" value="1"/>
</dbReference>
<gene>
    <name evidence="4" type="ORF">FHR70_003834</name>
</gene>
<organism evidence="4 5">
    <name type="scientific">Microvirga lupini</name>
    <dbReference type="NCBI Taxonomy" id="420324"/>
    <lineage>
        <taxon>Bacteria</taxon>
        <taxon>Pseudomonadati</taxon>
        <taxon>Pseudomonadota</taxon>
        <taxon>Alphaproteobacteria</taxon>
        <taxon>Hyphomicrobiales</taxon>
        <taxon>Methylobacteriaceae</taxon>
        <taxon>Microvirga</taxon>
    </lineage>
</organism>
<dbReference type="GO" id="GO:0003700">
    <property type="term" value="F:DNA-binding transcription factor activity"/>
    <property type="evidence" value="ECO:0007669"/>
    <property type="project" value="TreeGrafter"/>
</dbReference>
<keyword evidence="5" id="KW-1185">Reference proteome</keyword>
<protein>
    <recommendedName>
        <fullName evidence="3">Cyclic nucleotide-binding domain-containing protein</fullName>
    </recommendedName>
</protein>
<feature type="domain" description="Cyclic nucleotide-binding" evidence="3">
    <location>
        <begin position="75"/>
        <end position="175"/>
    </location>
</feature>
<feature type="transmembrane region" description="Helical" evidence="2">
    <location>
        <begin position="6"/>
        <end position="24"/>
    </location>
</feature>
<sequence length="224" mass="24962">MTWSITWFEAVGWLGAALAIAGCAMKTIIPLRCIGIVANICSLIVAAHLGNTAGVVANLILLPINSVRLYQMLGLIKRVKQASKSDLSMEWLKPFMTRRKTKAGEVLFAKGDVATCMFYTISGRYRLKQIGIELVQGQVVGEMGFLSPDNTRTQTLECIEAGEVLSISYDEVRQLYFQNPQFGFYFLRLASERLFANMEKMEEEIIRLRAALPEVETVRKAASA</sequence>
<feature type="coiled-coil region" evidence="1">
    <location>
        <begin position="191"/>
        <end position="218"/>
    </location>
</feature>
<comment type="caution">
    <text evidence="4">The sequence shown here is derived from an EMBL/GenBank/DDBJ whole genome shotgun (WGS) entry which is preliminary data.</text>
</comment>
<dbReference type="PANTHER" id="PTHR24567:SF68">
    <property type="entry name" value="DNA-BINDING TRANSCRIPTIONAL DUAL REGULATOR CRP"/>
    <property type="match status" value="1"/>
</dbReference>
<evidence type="ECO:0000259" key="3">
    <source>
        <dbReference type="PROSITE" id="PS50042"/>
    </source>
</evidence>
<evidence type="ECO:0000256" key="2">
    <source>
        <dbReference type="SAM" id="Phobius"/>
    </source>
</evidence>
<dbReference type="Pfam" id="PF00027">
    <property type="entry name" value="cNMP_binding"/>
    <property type="match status" value="1"/>
</dbReference>
<dbReference type="RefSeq" id="WP_183453022.1">
    <property type="nucleotide sequence ID" value="NZ_JACHWB010000005.1"/>
</dbReference>
<dbReference type="Proteomes" id="UP000532010">
    <property type="component" value="Unassembled WGS sequence"/>
</dbReference>
<dbReference type="SMART" id="SM00100">
    <property type="entry name" value="cNMP"/>
    <property type="match status" value="1"/>
</dbReference>
<evidence type="ECO:0000313" key="4">
    <source>
        <dbReference type="EMBL" id="MBB3020748.1"/>
    </source>
</evidence>
<dbReference type="GO" id="GO:0005829">
    <property type="term" value="C:cytosol"/>
    <property type="evidence" value="ECO:0007669"/>
    <property type="project" value="TreeGrafter"/>
</dbReference>
<evidence type="ECO:0000256" key="1">
    <source>
        <dbReference type="SAM" id="Coils"/>
    </source>
</evidence>
<keyword evidence="2" id="KW-0472">Membrane</keyword>
<dbReference type="AlphaFoldDB" id="A0A7W4VP47"/>
<keyword evidence="1" id="KW-0175">Coiled coil</keyword>
<keyword evidence="2" id="KW-0812">Transmembrane</keyword>
<dbReference type="InterPro" id="IPR050397">
    <property type="entry name" value="Env_Response_Regulators"/>
</dbReference>
<evidence type="ECO:0000313" key="5">
    <source>
        <dbReference type="Proteomes" id="UP000532010"/>
    </source>
</evidence>
<dbReference type="InterPro" id="IPR018490">
    <property type="entry name" value="cNMP-bd_dom_sf"/>
</dbReference>
<reference evidence="4 5" key="1">
    <citation type="submission" date="2020-08" db="EMBL/GenBank/DDBJ databases">
        <title>The Agave Microbiome: Exploring the role of microbial communities in plant adaptations to desert environments.</title>
        <authorList>
            <person name="Partida-Martinez L.P."/>
        </authorList>
    </citation>
    <scope>NUCLEOTIDE SEQUENCE [LARGE SCALE GENOMIC DNA]</scope>
    <source>
        <strain evidence="4 5">AT3.9</strain>
    </source>
</reference>
<dbReference type="SUPFAM" id="SSF51206">
    <property type="entry name" value="cAMP-binding domain-like"/>
    <property type="match status" value="1"/>
</dbReference>
<dbReference type="EMBL" id="JACHWB010000005">
    <property type="protein sequence ID" value="MBB3020748.1"/>
    <property type="molecule type" value="Genomic_DNA"/>
</dbReference>